<protein>
    <recommendedName>
        <fullName evidence="2">KIB1-4 beta-propeller domain-containing protein</fullName>
    </recommendedName>
</protein>
<evidence type="ECO:0000313" key="3">
    <source>
        <dbReference type="EMBL" id="KAF9609344.1"/>
    </source>
</evidence>
<dbReference type="Proteomes" id="UP000631114">
    <property type="component" value="Unassembled WGS sequence"/>
</dbReference>
<name>A0A835I2G7_9MAGN</name>
<accession>A0A835I2G7</accession>
<feature type="compositionally biased region" description="Basic and acidic residues" evidence="1">
    <location>
        <begin position="254"/>
        <end position="265"/>
    </location>
</feature>
<feature type="compositionally biased region" description="Basic and acidic residues" evidence="1">
    <location>
        <begin position="295"/>
        <end position="324"/>
    </location>
</feature>
<dbReference type="InterPro" id="IPR050942">
    <property type="entry name" value="F-box_BR-signaling"/>
</dbReference>
<organism evidence="3 4">
    <name type="scientific">Coptis chinensis</name>
    <dbReference type="NCBI Taxonomy" id="261450"/>
    <lineage>
        <taxon>Eukaryota</taxon>
        <taxon>Viridiplantae</taxon>
        <taxon>Streptophyta</taxon>
        <taxon>Embryophyta</taxon>
        <taxon>Tracheophyta</taxon>
        <taxon>Spermatophyta</taxon>
        <taxon>Magnoliopsida</taxon>
        <taxon>Ranunculales</taxon>
        <taxon>Ranunculaceae</taxon>
        <taxon>Coptidoideae</taxon>
        <taxon>Coptis</taxon>
    </lineage>
</organism>
<dbReference type="EMBL" id="JADFTS010000004">
    <property type="protein sequence ID" value="KAF9609344.1"/>
    <property type="molecule type" value="Genomic_DNA"/>
</dbReference>
<feature type="region of interest" description="Disordered" evidence="1">
    <location>
        <begin position="208"/>
        <end position="324"/>
    </location>
</feature>
<dbReference type="OrthoDB" id="642536at2759"/>
<dbReference type="InterPro" id="IPR005174">
    <property type="entry name" value="KIB1-4_b-propeller"/>
</dbReference>
<feature type="compositionally biased region" description="Basic and acidic residues" evidence="1">
    <location>
        <begin position="474"/>
        <end position="486"/>
    </location>
</feature>
<feature type="compositionally biased region" description="Acidic residues" evidence="1">
    <location>
        <begin position="278"/>
        <end position="288"/>
    </location>
</feature>
<evidence type="ECO:0000256" key="1">
    <source>
        <dbReference type="SAM" id="MobiDB-lite"/>
    </source>
</evidence>
<dbReference type="PANTHER" id="PTHR44259">
    <property type="entry name" value="OS07G0183000 PROTEIN-RELATED"/>
    <property type="match status" value="1"/>
</dbReference>
<proteinExistence type="predicted"/>
<evidence type="ECO:0000313" key="4">
    <source>
        <dbReference type="Proteomes" id="UP000631114"/>
    </source>
</evidence>
<feature type="domain" description="KIB1-4 beta-propeller" evidence="2">
    <location>
        <begin position="360"/>
        <end position="437"/>
    </location>
</feature>
<comment type="caution">
    <text evidence="3">The sequence shown here is derived from an EMBL/GenBank/DDBJ whole genome shotgun (WGS) entry which is preliminary data.</text>
</comment>
<feature type="domain" description="KIB1-4 beta-propeller" evidence="2">
    <location>
        <begin position="12"/>
        <end position="185"/>
    </location>
</feature>
<evidence type="ECO:0000259" key="2">
    <source>
        <dbReference type="Pfam" id="PF03478"/>
    </source>
</evidence>
<dbReference type="AlphaFoldDB" id="A0A835I2G7"/>
<keyword evidence="4" id="KW-1185">Reference proteome</keyword>
<reference evidence="3 4" key="1">
    <citation type="submission" date="2020-10" db="EMBL/GenBank/DDBJ databases">
        <title>The Coptis chinensis genome and diversification of protoberbering-type alkaloids.</title>
        <authorList>
            <person name="Wang B."/>
            <person name="Shu S."/>
            <person name="Song C."/>
            <person name="Liu Y."/>
        </authorList>
    </citation>
    <scope>NUCLEOTIDE SEQUENCE [LARGE SCALE GENOMIC DNA]</scope>
    <source>
        <strain evidence="3">HL-2020</strain>
        <tissue evidence="3">Leaf</tissue>
    </source>
</reference>
<dbReference type="Pfam" id="PF03478">
    <property type="entry name" value="Beta-prop_KIB1-4"/>
    <property type="match status" value="2"/>
</dbReference>
<gene>
    <name evidence="3" type="ORF">IFM89_015599</name>
</gene>
<feature type="region of interest" description="Disordered" evidence="1">
    <location>
        <begin position="461"/>
        <end position="492"/>
    </location>
</feature>
<feature type="compositionally biased region" description="Basic and acidic residues" evidence="1">
    <location>
        <begin position="223"/>
        <end position="234"/>
    </location>
</feature>
<sequence length="498" mass="56091">MEIQHKLFLVPHQYYCCGSILGWLVLIDDRYDMQLFSPLSGVKFKPPSPMTLPPPHEGFTYFTKWYVDRAVISSDPTPTGLDDSSQTIVLIIYSGASPCLAFCKIGDKTWTPIIASEGRDYMDVINYNKKFYAIYYLGGCDIVNPENQTIIEYALPPSEERYYRHMSIVETKGELFLVARTMTYEDDDVIGGGEGGVVVDNIEDDQVGVAQGPKNSGNNVDLDNDHDNSGDEVKNINVVNHNNENKDCNGGTEDSFKDDTVHDQNADEDNNNGGIGDNFEDNKDENDEGNGGTKDNFEHDIDQSADNYDKVEDREDKYGDGHNDENIAYNVVELDNDVDSHKSVCTCDHQNHATEFEVWRYRTTKFTVYKLEETDGYRKWKKVKNIGANAFFLGYNSSFSLAASKNFGCKQNSIYFTEFQPPLSWMVPMWHDIGIFNLEDGSVESIYPVDSNPIRPPPFWFTPNPGDGEGSSNGEHDNAEQGHDEDNNAMQKIVAELV</sequence>